<name>A0ACC6UAN9_9BURK</name>
<proteinExistence type="predicted"/>
<comment type="caution">
    <text evidence="1">The sequence shown here is derived from an EMBL/GenBank/DDBJ whole genome shotgun (WGS) entry which is preliminary data.</text>
</comment>
<evidence type="ECO:0000313" key="1">
    <source>
        <dbReference type="EMBL" id="MEX3936629.1"/>
    </source>
</evidence>
<sequence>MFDWEDLRHFVAFSQEQSLAKAARHLKVDHATVARRIASLEQSLELKLVDRRPRAYVLTADGERIAERGRRMQEESFAVERMSVGGQEVVSGEVVISAPPSMSSSVIAPHLGKLRVQHPALRVRLVADTRNVSLIRREADIAVRLSRPTEADLVARKIGVVPFAFYASPDYLASHAPEDYEFIGYDDSLDGSAQQIWLDTQAKSRPVVLRSNSLDVQAAAARAGVGVAILPYFLGDWDESLNIVEGPGQPLQREIWLSIHNDLRHAPAIRSVMQHCKLLSWQRLTQAARRTSLCIFSWTVRTFRELADRRPVAIMHSPIDEQANGKSQTSRLIVGQLLIYPPRSTK</sequence>
<accession>A0ACC6UAN9</accession>
<organism evidence="1 2">
    <name type="scientific">Paraburkholderia phymatum</name>
    <dbReference type="NCBI Taxonomy" id="148447"/>
    <lineage>
        <taxon>Bacteria</taxon>
        <taxon>Pseudomonadati</taxon>
        <taxon>Pseudomonadota</taxon>
        <taxon>Betaproteobacteria</taxon>
        <taxon>Burkholderiales</taxon>
        <taxon>Burkholderiaceae</taxon>
        <taxon>Paraburkholderia</taxon>
    </lineage>
</organism>
<gene>
    <name evidence="1" type="ORF">AB4Y32_33470</name>
</gene>
<keyword evidence="2" id="KW-1185">Reference proteome</keyword>
<reference evidence="1" key="1">
    <citation type="submission" date="2024-07" db="EMBL/GenBank/DDBJ databases">
        <title>A survey of Mimosa microsymbionts across Brazilian biomes reveals a high diversity of Paraburkholderia nodulating endemic species, but also that Cupriavidus is common as a symbiont of widespread species.</title>
        <authorList>
            <person name="Rouws L."/>
            <person name="Barauna A."/>
            <person name="Beukes C."/>
            <person name="Rouws J.R.C."/>
            <person name="De Faria S.M."/>
            <person name="Gross E."/>
            <person name="Bueno Dos Reis Junior F."/>
            <person name="Simon M.F."/>
            <person name="Maluk M."/>
            <person name="Odee D.W."/>
            <person name="Kenicer G."/>
            <person name="Young J.P.W."/>
            <person name="Reis V.M."/>
            <person name="Zilli J."/>
            <person name="James E.K."/>
        </authorList>
    </citation>
    <scope>NUCLEOTIDE SEQUENCE</scope>
    <source>
        <strain evidence="1">EG181B</strain>
    </source>
</reference>
<protein>
    <submittedName>
        <fullName evidence="1">LysR family transcriptional regulator</fullName>
    </submittedName>
</protein>
<dbReference type="EMBL" id="JBFRCH010000035">
    <property type="protein sequence ID" value="MEX3936629.1"/>
    <property type="molecule type" value="Genomic_DNA"/>
</dbReference>
<evidence type="ECO:0000313" key="2">
    <source>
        <dbReference type="Proteomes" id="UP001558850"/>
    </source>
</evidence>
<dbReference type="Proteomes" id="UP001558850">
    <property type="component" value="Unassembled WGS sequence"/>
</dbReference>